<evidence type="ECO:0000256" key="2">
    <source>
        <dbReference type="ARBA" id="ARBA00016807"/>
    </source>
</evidence>
<protein>
    <recommendedName>
        <fullName evidence="2">Regulatory protein zeste</fullName>
    </recommendedName>
</protein>
<dbReference type="Pfam" id="PF13873">
    <property type="entry name" value="Myb_DNA-bind_5"/>
    <property type="match status" value="1"/>
</dbReference>
<evidence type="ECO:0000256" key="6">
    <source>
        <dbReference type="SAM" id="Coils"/>
    </source>
</evidence>
<comment type="function">
    <text evidence="5">Involved in transvection phenomena (= synapsis-dependent gene expression), where the synaptic pairing of chromosomes carrying genes with which zeste interacts influences the expression of these genes. Zeste binds to DNA and stimulates transcription from a nearby promoter.</text>
</comment>
<organism evidence="8">
    <name type="scientific">Pectinophora gossypiella</name>
    <name type="common">Cotton pink bollworm</name>
    <name type="synonym">Depressaria gossypiella</name>
    <dbReference type="NCBI Taxonomy" id="13191"/>
    <lineage>
        <taxon>Eukaryota</taxon>
        <taxon>Metazoa</taxon>
        <taxon>Ecdysozoa</taxon>
        <taxon>Arthropoda</taxon>
        <taxon>Hexapoda</taxon>
        <taxon>Insecta</taxon>
        <taxon>Pterygota</taxon>
        <taxon>Neoptera</taxon>
        <taxon>Endopterygota</taxon>
        <taxon>Lepidoptera</taxon>
        <taxon>Glossata</taxon>
        <taxon>Ditrysia</taxon>
        <taxon>Gelechioidea</taxon>
        <taxon>Gelechiidae</taxon>
        <taxon>Apatetrinae</taxon>
        <taxon>Pectinophora</taxon>
    </lineage>
</organism>
<evidence type="ECO:0000256" key="3">
    <source>
        <dbReference type="ARBA" id="ARBA00023015"/>
    </source>
</evidence>
<evidence type="ECO:0000313" key="8">
    <source>
        <dbReference type="EMBL" id="JAT83130.1"/>
    </source>
</evidence>
<dbReference type="OrthoDB" id="3066195at2759"/>
<proteinExistence type="predicted"/>
<reference evidence="8" key="1">
    <citation type="submission" date="2015-09" db="EMBL/GenBank/DDBJ databases">
        <title>De novo assembly of Pectinophora gossypiella (Pink Bollworm) gut transcriptome.</title>
        <authorList>
            <person name="Tassone E.E."/>
        </authorList>
    </citation>
    <scope>NUCLEOTIDE SEQUENCE</scope>
</reference>
<feature type="domain" description="Myb/SANT-like DNA-binding" evidence="7">
    <location>
        <begin position="44"/>
        <end position="121"/>
    </location>
</feature>
<name>A0A1E1W809_PECGO</name>
<evidence type="ECO:0000256" key="1">
    <source>
        <dbReference type="ARBA" id="ARBA00011764"/>
    </source>
</evidence>
<sequence>MEFKREKPWTTDSPPVHCQLNPENQNTALLVTTKAIDKGKKRERSVNFTIEETEYLISLIDARKQVIENKKSDAVTWQDKEKAWKAIELEYNNAGIGPFRDAKHLKVKFEAIKRDTRKKISNKNGNGNHVPLTPVENKVKEMILLSDDGNDTTYDSDQIDMSASDVLQIDMDIKVPYPETDRNSDISFEYPEEEPDQKKICVIQEVDSVPNTSQAQPEKVTDWKPASPKIFVKKLPDLCTTKSPKRYDKLVENKMEIIELQKKLLKEEIEEKKLKQQLLLHEIEHKNQLHLLEKQHMLLKIELLRNELQKQQLLLH</sequence>
<evidence type="ECO:0000256" key="4">
    <source>
        <dbReference type="ARBA" id="ARBA00023163"/>
    </source>
</evidence>
<dbReference type="AlphaFoldDB" id="A0A1E1W809"/>
<keyword evidence="6" id="KW-0175">Coiled coil</keyword>
<dbReference type="PANTHER" id="PTHR21411">
    <property type="entry name" value="APONTIC"/>
    <property type="match status" value="1"/>
</dbReference>
<dbReference type="EMBL" id="GDQN01007924">
    <property type="protein sequence ID" value="JAT83130.1"/>
    <property type="molecule type" value="Transcribed_RNA"/>
</dbReference>
<keyword evidence="4" id="KW-0804">Transcription</keyword>
<keyword evidence="3" id="KW-0805">Transcription regulation</keyword>
<accession>A0A1E1W809</accession>
<gene>
    <name evidence="8" type="ORF">g.6480</name>
</gene>
<feature type="non-terminal residue" evidence="8">
    <location>
        <position position="316"/>
    </location>
</feature>
<evidence type="ECO:0000256" key="5">
    <source>
        <dbReference type="ARBA" id="ARBA00025466"/>
    </source>
</evidence>
<comment type="subunit">
    <text evidence="1">Self-associates forming complexes of several hundred monomers.</text>
</comment>
<feature type="coiled-coil region" evidence="6">
    <location>
        <begin position="255"/>
        <end position="286"/>
    </location>
</feature>
<dbReference type="InterPro" id="IPR028002">
    <property type="entry name" value="Myb_DNA-bind_5"/>
</dbReference>
<evidence type="ECO:0000259" key="7">
    <source>
        <dbReference type="Pfam" id="PF13873"/>
    </source>
</evidence>
<dbReference type="PANTHER" id="PTHR21411:SF0">
    <property type="entry name" value="REGULATORY PROTEIN ZESTE"/>
    <property type="match status" value="1"/>
</dbReference>